<dbReference type="Proteomes" id="UP000188246">
    <property type="component" value="Chromosome"/>
</dbReference>
<dbReference type="AlphaFoldDB" id="A0A1Q2D5M5"/>
<reference evidence="1 2" key="1">
    <citation type="journal article" date="2010" name="Int. J. Syst. Evol. Microbiol.">
        <title>Vagococcus penaei sp. nov., isolated from spoilage microbiota of cooked shrimp (Penaeus vannamei).</title>
        <authorList>
            <person name="Jaffres E."/>
            <person name="Prevost H."/>
            <person name="Rossero A."/>
            <person name="Joffraud J.J."/>
            <person name="Dousset X."/>
        </authorList>
    </citation>
    <scope>NUCLEOTIDE SEQUENCE [LARGE SCALE GENOMIC DNA]</scope>
    <source>
        <strain evidence="1 2">CD276</strain>
    </source>
</reference>
<keyword evidence="2" id="KW-1185">Reference proteome</keyword>
<organism evidence="1 2">
    <name type="scientific">Vagococcus penaei</name>
    <dbReference type="NCBI Taxonomy" id="633807"/>
    <lineage>
        <taxon>Bacteria</taxon>
        <taxon>Bacillati</taxon>
        <taxon>Bacillota</taxon>
        <taxon>Bacilli</taxon>
        <taxon>Lactobacillales</taxon>
        <taxon>Enterococcaceae</taxon>
        <taxon>Vagococcus</taxon>
    </lineage>
</organism>
<name>A0A1Q2D5M5_9ENTE</name>
<accession>A0A1Q2D5M5</accession>
<sequence length="89" mass="10181">MYQLLIFIPALILLLIGWYISKHQTTLLTLFTQNNQKTLKSVYQSFFILGLIGLPLGFFFPSRIIALTYVIIILVISASVGYRLAKNWS</sequence>
<evidence type="ECO:0000313" key="2">
    <source>
        <dbReference type="Proteomes" id="UP000188246"/>
    </source>
</evidence>
<gene>
    <name evidence="1" type="ORF">BW732_05125</name>
</gene>
<dbReference type="EMBL" id="CP019609">
    <property type="protein sequence ID" value="AQP53679.1"/>
    <property type="molecule type" value="Genomic_DNA"/>
</dbReference>
<protein>
    <submittedName>
        <fullName evidence="1">Uncharacterized protein</fullName>
    </submittedName>
</protein>
<proteinExistence type="predicted"/>
<evidence type="ECO:0000313" key="1">
    <source>
        <dbReference type="EMBL" id="AQP53679.1"/>
    </source>
</evidence>
<dbReference type="KEGG" id="vpi:BW732_05125"/>